<proteinExistence type="predicted"/>
<evidence type="ECO:0000313" key="3">
    <source>
        <dbReference type="Proteomes" id="UP000673447"/>
    </source>
</evidence>
<protein>
    <submittedName>
        <fullName evidence="2">Nuclear transport factor 2 family protein</fullName>
    </submittedName>
</protein>
<keyword evidence="3" id="KW-1185">Reference proteome</keyword>
<organism evidence="2 3">
    <name type="scientific">Pseudoxanthomonas helianthi</name>
    <dbReference type="NCBI Taxonomy" id="1453541"/>
    <lineage>
        <taxon>Bacteria</taxon>
        <taxon>Pseudomonadati</taxon>
        <taxon>Pseudomonadota</taxon>
        <taxon>Gammaproteobacteria</taxon>
        <taxon>Lysobacterales</taxon>
        <taxon>Lysobacteraceae</taxon>
        <taxon>Pseudoxanthomonas</taxon>
    </lineage>
</organism>
<dbReference type="Gene3D" id="3.10.450.50">
    <property type="match status" value="1"/>
</dbReference>
<sequence>MNTQQIAERLVALCREGQYEQVYDELFADDAENIEMPAMANGPLGNAKGLDAIRAKGKAWGEAVEQVHGGSVGEPSVSGNWFSVPMSLDVTMKGQGRMQMEEMCLYQVRDGKIVREQFFYDA</sequence>
<evidence type="ECO:0000313" key="2">
    <source>
        <dbReference type="EMBL" id="MBP3983663.1"/>
    </source>
</evidence>
<dbReference type="RefSeq" id="WP_210535493.1">
    <property type="nucleotide sequence ID" value="NZ_JAGKTC010000001.1"/>
</dbReference>
<dbReference type="EMBL" id="JAGKTC010000001">
    <property type="protein sequence ID" value="MBP3983663.1"/>
    <property type="molecule type" value="Genomic_DNA"/>
</dbReference>
<dbReference type="InterPro" id="IPR046860">
    <property type="entry name" value="SnoaL_5"/>
</dbReference>
<evidence type="ECO:0000259" key="1">
    <source>
        <dbReference type="Pfam" id="PF20409"/>
    </source>
</evidence>
<comment type="caution">
    <text evidence="2">The sequence shown here is derived from an EMBL/GenBank/DDBJ whole genome shotgun (WGS) entry which is preliminary data.</text>
</comment>
<name>A0A940WZE5_9GAMM</name>
<accession>A0A940WZE5</accession>
<dbReference type="SUPFAM" id="SSF54427">
    <property type="entry name" value="NTF2-like"/>
    <property type="match status" value="1"/>
</dbReference>
<reference evidence="2" key="2">
    <citation type="submission" date="2021-03" db="EMBL/GenBank/DDBJ databases">
        <authorList>
            <person name="Cao W."/>
        </authorList>
    </citation>
    <scope>NUCLEOTIDE SEQUENCE</scope>
    <source>
        <strain evidence="2">110414</strain>
    </source>
</reference>
<feature type="domain" description="SnoaL-like" evidence="1">
    <location>
        <begin position="1"/>
        <end position="120"/>
    </location>
</feature>
<gene>
    <name evidence="2" type="ORF">J5837_04420</name>
</gene>
<dbReference type="Proteomes" id="UP000673447">
    <property type="component" value="Unassembled WGS sequence"/>
</dbReference>
<dbReference type="Pfam" id="PF20409">
    <property type="entry name" value="SnoaL_5"/>
    <property type="match status" value="1"/>
</dbReference>
<dbReference type="AlphaFoldDB" id="A0A940WZE5"/>
<dbReference type="InterPro" id="IPR032710">
    <property type="entry name" value="NTF2-like_dom_sf"/>
</dbReference>
<reference evidence="2" key="1">
    <citation type="journal article" date="2016" name="Int. J. Syst. Evol. Microbiol.">
        <title>Pseudoxanthomonas helianthi sp. nov., isolated from roots of Jerusalem artichoke (Helianthus tuberosus).</title>
        <authorList>
            <person name="Kittiwongwattana C."/>
            <person name="Thawai C."/>
        </authorList>
    </citation>
    <scope>NUCLEOTIDE SEQUENCE</scope>
    <source>
        <strain evidence="2">110414</strain>
    </source>
</reference>